<evidence type="ECO:0000313" key="3">
    <source>
        <dbReference type="Proteomes" id="UP000245207"/>
    </source>
</evidence>
<protein>
    <submittedName>
        <fullName evidence="2">Uncharacterized protein</fullName>
    </submittedName>
</protein>
<dbReference type="PANTHER" id="PTHR37180:SF2">
    <property type="entry name" value="PRECURSOR OF CEP14"/>
    <property type="match status" value="1"/>
</dbReference>
<keyword evidence="1" id="KW-0732">Signal</keyword>
<dbReference type="STRING" id="35608.A0A2U1LY30"/>
<evidence type="ECO:0000256" key="1">
    <source>
        <dbReference type="SAM" id="SignalP"/>
    </source>
</evidence>
<keyword evidence="3" id="KW-1185">Reference proteome</keyword>
<accession>A0A2U1LY30</accession>
<dbReference type="EMBL" id="PKPP01007262">
    <property type="protein sequence ID" value="PWA53897.1"/>
    <property type="molecule type" value="Genomic_DNA"/>
</dbReference>
<organism evidence="2 3">
    <name type="scientific">Artemisia annua</name>
    <name type="common">Sweet wormwood</name>
    <dbReference type="NCBI Taxonomy" id="35608"/>
    <lineage>
        <taxon>Eukaryota</taxon>
        <taxon>Viridiplantae</taxon>
        <taxon>Streptophyta</taxon>
        <taxon>Embryophyta</taxon>
        <taxon>Tracheophyta</taxon>
        <taxon>Spermatophyta</taxon>
        <taxon>Magnoliopsida</taxon>
        <taxon>eudicotyledons</taxon>
        <taxon>Gunneridae</taxon>
        <taxon>Pentapetalae</taxon>
        <taxon>asterids</taxon>
        <taxon>campanulids</taxon>
        <taxon>Asterales</taxon>
        <taxon>Asteraceae</taxon>
        <taxon>Asteroideae</taxon>
        <taxon>Anthemideae</taxon>
        <taxon>Artemisiinae</taxon>
        <taxon>Artemisia</taxon>
    </lineage>
</organism>
<name>A0A2U1LY30_ARTAN</name>
<evidence type="ECO:0000313" key="2">
    <source>
        <dbReference type="EMBL" id="PWA53897.1"/>
    </source>
</evidence>
<dbReference type="GO" id="GO:0006995">
    <property type="term" value="P:cellular response to nitrogen starvation"/>
    <property type="evidence" value="ECO:0007669"/>
    <property type="project" value="InterPro"/>
</dbReference>
<dbReference type="GO" id="GO:0006970">
    <property type="term" value="P:response to osmotic stress"/>
    <property type="evidence" value="ECO:0007669"/>
    <property type="project" value="InterPro"/>
</dbReference>
<sequence>MSRTSFILIMLLVIFASSTDARKLLDKPDSSPKAEATSHVDMSLYLSSLPKGTVPSSTPSKKGHASITDEKLITRHLIAIDRILRSVPSPGVGH</sequence>
<comment type="caution">
    <text evidence="2">The sequence shown here is derived from an EMBL/GenBank/DDBJ whole genome shotgun (WGS) entry which is preliminary data.</text>
</comment>
<feature type="signal peptide" evidence="1">
    <location>
        <begin position="1"/>
        <end position="21"/>
    </location>
</feature>
<dbReference type="InterPro" id="IPR038930">
    <property type="entry name" value="CEP13/CEP14"/>
</dbReference>
<gene>
    <name evidence="2" type="ORF">CTI12_AA440470</name>
</gene>
<dbReference type="OrthoDB" id="1915362at2759"/>
<dbReference type="AlphaFoldDB" id="A0A2U1LY30"/>
<proteinExistence type="predicted"/>
<dbReference type="PANTHER" id="PTHR37180">
    <property type="entry name" value="PRECURSOR OF CEP14"/>
    <property type="match status" value="1"/>
</dbReference>
<feature type="chain" id="PRO_5015762804" evidence="1">
    <location>
        <begin position="22"/>
        <end position="94"/>
    </location>
</feature>
<dbReference type="Proteomes" id="UP000245207">
    <property type="component" value="Unassembled WGS sequence"/>
</dbReference>
<reference evidence="2 3" key="1">
    <citation type="journal article" date="2018" name="Mol. Plant">
        <title>The genome of Artemisia annua provides insight into the evolution of Asteraceae family and artemisinin biosynthesis.</title>
        <authorList>
            <person name="Shen Q."/>
            <person name="Zhang L."/>
            <person name="Liao Z."/>
            <person name="Wang S."/>
            <person name="Yan T."/>
            <person name="Shi P."/>
            <person name="Liu M."/>
            <person name="Fu X."/>
            <person name="Pan Q."/>
            <person name="Wang Y."/>
            <person name="Lv Z."/>
            <person name="Lu X."/>
            <person name="Zhang F."/>
            <person name="Jiang W."/>
            <person name="Ma Y."/>
            <person name="Chen M."/>
            <person name="Hao X."/>
            <person name="Li L."/>
            <person name="Tang Y."/>
            <person name="Lv G."/>
            <person name="Zhou Y."/>
            <person name="Sun X."/>
            <person name="Brodelius P.E."/>
            <person name="Rose J.K.C."/>
            <person name="Tang K."/>
        </authorList>
    </citation>
    <scope>NUCLEOTIDE SEQUENCE [LARGE SCALE GENOMIC DNA]</scope>
    <source>
        <strain evidence="3">cv. Huhao1</strain>
        <tissue evidence="2">Leaf</tissue>
    </source>
</reference>